<dbReference type="Pfam" id="PF03548">
    <property type="entry name" value="LolA"/>
    <property type="match status" value="1"/>
</dbReference>
<dbReference type="PANTHER" id="PTHR35869">
    <property type="entry name" value="OUTER-MEMBRANE LIPOPROTEIN CARRIER PROTEIN"/>
    <property type="match status" value="1"/>
</dbReference>
<keyword evidence="2" id="KW-0449">Lipoprotein</keyword>
<keyword evidence="3" id="KW-1185">Reference proteome</keyword>
<dbReference type="InterPro" id="IPR004564">
    <property type="entry name" value="OM_lipoprot_carrier_LolA-like"/>
</dbReference>
<dbReference type="CDD" id="cd16325">
    <property type="entry name" value="LolA"/>
    <property type="match status" value="1"/>
</dbReference>
<evidence type="ECO:0000313" key="3">
    <source>
        <dbReference type="Proteomes" id="UP001165427"/>
    </source>
</evidence>
<dbReference type="EMBL" id="JALJRB010000009">
    <property type="protein sequence ID" value="MCJ8500918.1"/>
    <property type="molecule type" value="Genomic_DNA"/>
</dbReference>
<gene>
    <name evidence="2" type="ORF">MRX98_10075</name>
</gene>
<dbReference type="Proteomes" id="UP001165427">
    <property type="component" value="Unassembled WGS sequence"/>
</dbReference>
<dbReference type="SUPFAM" id="SSF89392">
    <property type="entry name" value="Prokaryotic lipoproteins and lipoprotein localization factors"/>
    <property type="match status" value="1"/>
</dbReference>
<comment type="caution">
    <text evidence="2">The sequence shown here is derived from an EMBL/GenBank/DDBJ whole genome shotgun (WGS) entry which is preliminary data.</text>
</comment>
<dbReference type="InterPro" id="IPR029046">
    <property type="entry name" value="LolA/LolB/LppX"/>
</dbReference>
<accession>A0AA41R8P5</accession>
<reference evidence="2" key="1">
    <citation type="submission" date="2022-04" db="EMBL/GenBank/DDBJ databases">
        <title>Desulfatitalea alkaliphila sp. nov., a novel anaerobic sulfate-reducing bacterium isolated from terrestrial mud volcano, Taman Peninsula, Russia.</title>
        <authorList>
            <person name="Khomyakova M.A."/>
            <person name="Merkel A.Y."/>
            <person name="Slobodkin A.I."/>
        </authorList>
    </citation>
    <scope>NUCLEOTIDE SEQUENCE</scope>
    <source>
        <strain evidence="2">M08but</strain>
    </source>
</reference>
<keyword evidence="1" id="KW-0732">Signal</keyword>
<sequence>MSKWSATIGLWLLVIGLGVGWPAPECRGNDGAQLDTILQGLEQRYAGKGFAAAFFQESILKAMRITDTAEGHLTVMRPGKMRWEYTIPDPQTIITDGRTMWIHRPLDNQVMVGKAPAYFGEGKGAGFLSDIRQIRNSFTVTLQPAESDNHHRLRLVPHEPSDELAEIILSVDIQQFQIDQVVTYNTAGDETRIVLRDYRFNIEPEENLFQFAIPENADVIQMDQF</sequence>
<dbReference type="PANTHER" id="PTHR35869:SF1">
    <property type="entry name" value="OUTER-MEMBRANE LIPOPROTEIN CARRIER PROTEIN"/>
    <property type="match status" value="1"/>
</dbReference>
<dbReference type="AlphaFoldDB" id="A0AA41R8P5"/>
<organism evidence="2 3">
    <name type="scientific">Desulfatitalea alkaliphila</name>
    <dbReference type="NCBI Taxonomy" id="2929485"/>
    <lineage>
        <taxon>Bacteria</taxon>
        <taxon>Pseudomonadati</taxon>
        <taxon>Thermodesulfobacteriota</taxon>
        <taxon>Desulfobacteria</taxon>
        <taxon>Desulfobacterales</taxon>
        <taxon>Desulfosarcinaceae</taxon>
        <taxon>Desulfatitalea</taxon>
    </lineage>
</organism>
<proteinExistence type="predicted"/>
<dbReference type="Gene3D" id="2.50.20.10">
    <property type="entry name" value="Lipoprotein localisation LolA/LolB/LppX"/>
    <property type="match status" value="1"/>
</dbReference>
<protein>
    <submittedName>
        <fullName evidence="2">Outer membrane lipoprotein carrier protein LolA</fullName>
    </submittedName>
</protein>
<dbReference type="RefSeq" id="WP_246906716.1">
    <property type="nucleotide sequence ID" value="NZ_JALJRB010000009.1"/>
</dbReference>
<name>A0AA41R8P5_9BACT</name>
<evidence type="ECO:0000256" key="1">
    <source>
        <dbReference type="ARBA" id="ARBA00022729"/>
    </source>
</evidence>
<evidence type="ECO:0000313" key="2">
    <source>
        <dbReference type="EMBL" id="MCJ8500918.1"/>
    </source>
</evidence>